<evidence type="ECO:0000256" key="1">
    <source>
        <dbReference type="SAM" id="MobiDB-lite"/>
    </source>
</evidence>
<dbReference type="AlphaFoldDB" id="A0A1S2XNW3"/>
<keyword evidence="2" id="KW-1185">Reference proteome</keyword>
<dbReference type="PaxDb" id="3827-XP_004491222.1"/>
<gene>
    <name evidence="3" type="primary">LOC101499224</name>
</gene>
<dbReference type="Pfam" id="PF07816">
    <property type="entry name" value="DUF1645"/>
    <property type="match status" value="1"/>
</dbReference>
<protein>
    <submittedName>
        <fullName evidence="3">Uncharacterized protein LOC101499224</fullName>
    </submittedName>
</protein>
<dbReference type="OrthoDB" id="693822at2759"/>
<accession>A0A1S2XNW3</accession>
<proteinExistence type="predicted"/>
<feature type="region of interest" description="Disordered" evidence="1">
    <location>
        <begin position="134"/>
        <end position="155"/>
    </location>
</feature>
<reference evidence="3" key="2">
    <citation type="submission" date="2025-08" db="UniProtKB">
        <authorList>
            <consortium name="RefSeq"/>
        </authorList>
    </citation>
    <scope>IDENTIFICATION</scope>
    <source>
        <tissue evidence="3">Etiolated seedlings</tissue>
    </source>
</reference>
<reference evidence="2" key="1">
    <citation type="journal article" date="2013" name="Nat. Biotechnol.">
        <title>Draft genome sequence of chickpea (Cicer arietinum) provides a resource for trait improvement.</title>
        <authorList>
            <person name="Varshney R.K."/>
            <person name="Song C."/>
            <person name="Saxena R.K."/>
            <person name="Azam S."/>
            <person name="Yu S."/>
            <person name="Sharpe A.G."/>
            <person name="Cannon S."/>
            <person name="Baek J."/>
            <person name="Rosen B.D."/>
            <person name="Tar'an B."/>
            <person name="Millan T."/>
            <person name="Zhang X."/>
            <person name="Ramsay L.D."/>
            <person name="Iwata A."/>
            <person name="Wang Y."/>
            <person name="Nelson W."/>
            <person name="Farmer A.D."/>
            <person name="Gaur P.M."/>
            <person name="Soderlund C."/>
            <person name="Penmetsa R.V."/>
            <person name="Xu C."/>
            <person name="Bharti A.K."/>
            <person name="He W."/>
            <person name="Winter P."/>
            <person name="Zhao S."/>
            <person name="Hane J.K."/>
            <person name="Carrasquilla-Garcia N."/>
            <person name="Condie J.A."/>
            <person name="Upadhyaya H.D."/>
            <person name="Luo M.C."/>
            <person name="Thudi M."/>
            <person name="Gowda C.L."/>
            <person name="Singh N.P."/>
            <person name="Lichtenzveig J."/>
            <person name="Gali K.K."/>
            <person name="Rubio J."/>
            <person name="Nadarajan N."/>
            <person name="Dolezel J."/>
            <person name="Bansal K.C."/>
            <person name="Xu X."/>
            <person name="Edwards D."/>
            <person name="Zhang G."/>
            <person name="Kahl G."/>
            <person name="Gil J."/>
            <person name="Singh K.B."/>
            <person name="Datta S.K."/>
            <person name="Jackson S.A."/>
            <person name="Wang J."/>
            <person name="Cook D.R."/>
        </authorList>
    </citation>
    <scope>NUCLEOTIDE SEQUENCE [LARGE SCALE GENOMIC DNA]</scope>
    <source>
        <strain evidence="2">cv. CDC Frontier</strain>
    </source>
</reference>
<feature type="compositionally biased region" description="Polar residues" evidence="1">
    <location>
        <begin position="137"/>
        <end position="153"/>
    </location>
</feature>
<dbReference type="eggNOG" id="ENOG502S09U">
    <property type="taxonomic scope" value="Eukaryota"/>
</dbReference>
<evidence type="ECO:0000313" key="2">
    <source>
        <dbReference type="Proteomes" id="UP000087171"/>
    </source>
</evidence>
<evidence type="ECO:0000313" key="3">
    <source>
        <dbReference type="RefSeq" id="XP_004491222.1"/>
    </source>
</evidence>
<dbReference type="RefSeq" id="XP_004491222.1">
    <property type="nucleotide sequence ID" value="XM_004491165.3"/>
</dbReference>
<dbReference type="Proteomes" id="UP000087171">
    <property type="component" value="Chromosome Ca2"/>
</dbReference>
<sequence>MMDISFSNELCYMSASRCNQDQDLFFYSAPTSPSRLKLIEYIDSQTTPTTPRLYDYEDSNSNLDGFEFETSHRFSHSKLISAKRNKIDVEALFEQKQRICGDSSPTMAFADELFCDGKVMPLIPLKLPPRLVHNGDGNVTSSTQSSRATSPKSPGSMLRLPFTRLWKNDEFDPFKVALEKIREEKRGKIKGKQEQDGLRRTRSLSPLRVFNKCDKHTEQLESHGHDCDKAELICELLEEPMKEALGREIMVHEPKNILVSNDVEETKKDENKREGFWARFKKGKSIKKFLFGKFGKASSQNKFEDKKETLVKKLDMECVTSTQSTKWSNNDEISGEFSQMRLVCHRPFPKFFLF</sequence>
<dbReference type="InterPro" id="IPR012442">
    <property type="entry name" value="DUF1645_plant"/>
</dbReference>
<name>A0A1S2XNW3_CICAR</name>
<organism evidence="2 3">
    <name type="scientific">Cicer arietinum</name>
    <name type="common">Chickpea</name>
    <name type="synonym">Garbanzo</name>
    <dbReference type="NCBI Taxonomy" id="3827"/>
    <lineage>
        <taxon>Eukaryota</taxon>
        <taxon>Viridiplantae</taxon>
        <taxon>Streptophyta</taxon>
        <taxon>Embryophyta</taxon>
        <taxon>Tracheophyta</taxon>
        <taxon>Spermatophyta</taxon>
        <taxon>Magnoliopsida</taxon>
        <taxon>eudicotyledons</taxon>
        <taxon>Gunneridae</taxon>
        <taxon>Pentapetalae</taxon>
        <taxon>rosids</taxon>
        <taxon>fabids</taxon>
        <taxon>Fabales</taxon>
        <taxon>Fabaceae</taxon>
        <taxon>Papilionoideae</taxon>
        <taxon>50 kb inversion clade</taxon>
        <taxon>NPAAA clade</taxon>
        <taxon>Hologalegina</taxon>
        <taxon>IRL clade</taxon>
        <taxon>Cicereae</taxon>
        <taxon>Cicer</taxon>
    </lineage>
</organism>